<reference evidence="2" key="1">
    <citation type="submission" date="2018-03" db="EMBL/GenBank/DDBJ databases">
        <authorList>
            <person name="Guldener U."/>
        </authorList>
    </citation>
    <scope>NUCLEOTIDE SEQUENCE</scope>
</reference>
<feature type="region of interest" description="Disordered" evidence="1">
    <location>
        <begin position="585"/>
        <end position="615"/>
    </location>
</feature>
<proteinExistence type="predicted"/>
<sequence length="775" mass="85227">MTAFALAPPSYEEAVVSRHLTWPSLVAPYVPATDYPSLCLVCRRFNDVFTPLLWRDPLVTIRKLGLDPADDFTWYFKFIHKRAPTTKYSTRAHVLSLDFRQMARVSYHYRGESAITSTFRFVPTLFPNLRCVLLDGDAESDAHALQSTPWHALGDGGLEVLSLSGCQFLLGSTFFEGSEGLRALVCLDVSGLPGSIRPLIGAAAGLPRLRILKARGRELGAGDAVDLAKAFAGMLWSLDLGDNPLPDAVLPHLRELMMHSPSLRTAAHVEVEGRVEWMSQRGTSQFGPFYHVVESSQSGTFSHPARYLADSPSYHGDQEGAAPVRGDGRAAIKSDSVDVVKQAVTADPEASPSVAEAVLLAAHSNAASLCLTHLRLSNTKVTAPGVEALIRMSPGQLEIVDCDSMRIPLKLSWPRPWPKSTRLYGMLGSSHIWRPVFSSNLRALRIHHSVVTQIPTLEAEGLSALNRIWLAETAVREKCEMAYPQAFVPDMNPRITSITLTKIPRRSSGPLIEKITNFIELASIQERDIADATISSSRRAPMMLRGLRHISLEFEADPMEDLSQLSLSGDLDVEGLLDMDRESFTFFDEGPSGRDARSREQRASPQDPNPIDNSRFKASEGVVLEGECIVHTDKWLGNVFRARVWVGTGVPGPHPAVNAYMDLVRSADLRKVIGVASPSQVRAGVPTGSLLFLDAWEAIVVPAVMREPGRGVLEGMRDVVAELKRYRVATRQAFAAEERRVGKGRVRRGAPHYFYTGAVEVVAVDSANRGSEYWR</sequence>
<feature type="compositionally biased region" description="Basic and acidic residues" evidence="1">
    <location>
        <begin position="591"/>
        <end position="602"/>
    </location>
</feature>
<evidence type="ECO:0000313" key="3">
    <source>
        <dbReference type="Proteomes" id="UP001187682"/>
    </source>
</evidence>
<organism evidence="2 3">
    <name type="scientific">Cephalotrichum gorgonifer</name>
    <dbReference type="NCBI Taxonomy" id="2041049"/>
    <lineage>
        <taxon>Eukaryota</taxon>
        <taxon>Fungi</taxon>
        <taxon>Dikarya</taxon>
        <taxon>Ascomycota</taxon>
        <taxon>Pezizomycotina</taxon>
        <taxon>Sordariomycetes</taxon>
        <taxon>Hypocreomycetidae</taxon>
        <taxon>Microascales</taxon>
        <taxon>Microascaceae</taxon>
        <taxon>Cephalotrichum</taxon>
    </lineage>
</organism>
<gene>
    <name evidence="2" type="ORF">DNG_06953</name>
</gene>
<evidence type="ECO:0000256" key="1">
    <source>
        <dbReference type="SAM" id="MobiDB-lite"/>
    </source>
</evidence>
<dbReference type="AlphaFoldDB" id="A0AAE8N3R0"/>
<accession>A0AAE8N3R0</accession>
<dbReference type="SUPFAM" id="SSF52047">
    <property type="entry name" value="RNI-like"/>
    <property type="match status" value="1"/>
</dbReference>
<keyword evidence="3" id="KW-1185">Reference proteome</keyword>
<dbReference type="Proteomes" id="UP001187682">
    <property type="component" value="Unassembled WGS sequence"/>
</dbReference>
<comment type="caution">
    <text evidence="2">The sequence shown here is derived from an EMBL/GenBank/DDBJ whole genome shotgun (WGS) entry which is preliminary data.</text>
</comment>
<protein>
    <submittedName>
        <fullName evidence="2">Uncharacterized protein</fullName>
    </submittedName>
</protein>
<dbReference type="Gene3D" id="3.80.10.10">
    <property type="entry name" value="Ribonuclease Inhibitor"/>
    <property type="match status" value="1"/>
</dbReference>
<name>A0AAE8N3R0_9PEZI</name>
<dbReference type="EMBL" id="ONZQ02000010">
    <property type="protein sequence ID" value="SPO04270.1"/>
    <property type="molecule type" value="Genomic_DNA"/>
</dbReference>
<dbReference type="InterPro" id="IPR032675">
    <property type="entry name" value="LRR_dom_sf"/>
</dbReference>
<evidence type="ECO:0000313" key="2">
    <source>
        <dbReference type="EMBL" id="SPO04270.1"/>
    </source>
</evidence>